<evidence type="ECO:0000313" key="1">
    <source>
        <dbReference type="EMBL" id="MCV3212111.1"/>
    </source>
</evidence>
<comment type="caution">
    <text evidence="1">The sequence shown here is derived from an EMBL/GenBank/DDBJ whole genome shotgun (WGS) entry which is preliminary data.</text>
</comment>
<keyword evidence="2" id="KW-1185">Reference proteome</keyword>
<proteinExistence type="predicted"/>
<dbReference type="Proteomes" id="UP001526143">
    <property type="component" value="Unassembled WGS sequence"/>
</dbReference>
<gene>
    <name evidence="1" type="ORF">OGM63_00980</name>
</gene>
<accession>A0ABT3ASL5</accession>
<organism evidence="1 2">
    <name type="scientific">Plectonema radiosum NIES-515</name>
    <dbReference type="NCBI Taxonomy" id="2986073"/>
    <lineage>
        <taxon>Bacteria</taxon>
        <taxon>Bacillati</taxon>
        <taxon>Cyanobacteriota</taxon>
        <taxon>Cyanophyceae</taxon>
        <taxon>Oscillatoriophycideae</taxon>
        <taxon>Oscillatoriales</taxon>
        <taxon>Microcoleaceae</taxon>
        <taxon>Plectonema</taxon>
    </lineage>
</organism>
<dbReference type="EMBL" id="JAOWRF010000008">
    <property type="protein sequence ID" value="MCV3212111.1"/>
    <property type="molecule type" value="Genomic_DNA"/>
</dbReference>
<reference evidence="1 2" key="1">
    <citation type="submission" date="2022-10" db="EMBL/GenBank/DDBJ databases">
        <title>Identification of biosynthetic pathway for the production of the potent trypsin inhibitor radiosumin.</title>
        <authorList>
            <person name="Fewer D.P."/>
            <person name="Delbaje E."/>
            <person name="Ouyang X."/>
            <person name="Agostino P.D."/>
            <person name="Wahlsten M."/>
            <person name="Jokela J."/>
            <person name="Permi P."/>
            <person name="Haapaniemi E."/>
            <person name="Koistinen H."/>
        </authorList>
    </citation>
    <scope>NUCLEOTIDE SEQUENCE [LARGE SCALE GENOMIC DNA]</scope>
    <source>
        <strain evidence="1 2">NIES-515</strain>
    </source>
</reference>
<name>A0ABT3ASL5_9CYAN</name>
<protein>
    <submittedName>
        <fullName evidence="1">Uncharacterized protein</fullName>
    </submittedName>
</protein>
<evidence type="ECO:0000313" key="2">
    <source>
        <dbReference type="Proteomes" id="UP001526143"/>
    </source>
</evidence>
<dbReference type="RefSeq" id="WP_263743629.1">
    <property type="nucleotide sequence ID" value="NZ_JAOWRF010000008.1"/>
</dbReference>
<sequence length="43" mass="4962">MRFKSSFLLRSLQIKSGILKYLEANGINLYSSQMRSLCANYSE</sequence>